<dbReference type="SMART" id="SM00506">
    <property type="entry name" value="A1pp"/>
    <property type="match status" value="2"/>
</dbReference>
<keyword evidence="5" id="KW-0539">Nucleus</keyword>
<reference evidence="9 10" key="1">
    <citation type="submission" date="2025-04" db="UniProtKB">
        <authorList>
            <consortium name="RefSeq"/>
        </authorList>
    </citation>
    <scope>IDENTIFICATION</scope>
    <source>
        <tissue evidence="9 10">Whole sample</tissue>
    </source>
</reference>
<feature type="region of interest" description="Disordered" evidence="6">
    <location>
        <begin position="215"/>
        <end position="236"/>
    </location>
</feature>
<sequence>MSANQEKKDEKTGSDTLSSDDAVWKPPGKSTFAPPGTSQETATSYQTELPIPHDALNRTVYQNWDSNKEGIGESYENWQPSKKYYTPNQKESEFEEKRDSTLIENPVPEIESASFSTPEKSNRTKKSSHPPREFQNLNSSSNLGSDFCESRSPGQENTKSPYSGITSQHDIHTPSSVPSIHQTIIITNENIVSQLPSLEMLGVLYTISHRSNPSTFPGMESQTELNSTGEPTSVTITSPTLEKTKTKGSECCSNAHVENTPNEAKLCMSPQNINALFLCVSNLNPSTSDNTLSEFLKSCSCVANVEVVNLVYSEDRTISVAQFSLPVDDRQIQNNCKDNELEGKFIAVNRIDQLKYIIVSADNDIAEETLKKYFQSPESQGGEVLRVLIRHDGSFKVKFRHEEDVMRVCSREIHEVGNTSLIVTPMFCTDEAETGIYDFSKHTVLLPSKLVISDMNGYFQTFLKQSKKVLTQFNTRLKEKFAKVVISEDTRLECLLRQKTPKVRKIVKVWESEAKKLFYECINEMLHTSEIIVSEDAWTEVENAIIQQKMDTDTILSIYEKASLKIAFVGEVMSVKTVHAEISKMHEVIQNHIQRKKRFVTEELHFIDPVIRLLKRIDIFEEMNMVSDDLKVDLNHQNRTIKFTGVREDILQAQHKIGRKLANFENWIASENISKFQVRLMKRDQVKCQLESKFMENNLIVEIEFGDDAIKLFALDKHQHLQTNVIIETLTTESVIDLDELSANVLSTNEWNLEKEAVCRENKDQVSINTIDGAKIIITSTSDMHDDVKGKIEKFIQESSIYSDVLAIPDNGIFKFVSKHCFGDLEGIAKRNKQYFLTVNLQDNTLVISGTKKGLTIGKQDIEAMIQLVGFDEKIYSQPGLCKILRSDEAKLTEIENTCRSIIMFQDSQVNGPQHSMKISLLEGDLGKQEGDVIVCSVSSDLDLTRGRSSSSLLDTGGYGLMEQIITKHSNGVEHGEVAIISGGDLKCKELFLGCLPPWKDDNGKVLVEFMTKCLDTANVSSYNSIVFPAIGTGHLGYPRDRVAAIMYQTVLNHFRENDGTNVEEVKFVCFNSDSKTIKAFEEEKKKHFIPHPLRSTESEDDLIIVRKKIKISIVKNEIGKHSADVVVVTCEKSLDLNNAGKAAKSLYAFGGEVLTNEIKIKYPNGIKHFGEFASITTVKSNLNCQDVYLTSIPATEKKSQTTLCRFVSECMKEADKAGHKSIGFVAMGTGVMAYPPALVAKNMYRKVIEYVTANPDCNVYHVHFVLYPEDKTTIQAFEECEKELITNQSNTNELGTKTGPFVTKNRMQISIVEDNIGDNIADVLVVVCKKSLDLNKSGKSVYSLYECGGTSLQRTVKMKYPKGIASFGDFASILVEGNLNCKEVYLTSLPTSNSERKSQNVLCGFVTECMQKADQSGYVSIAFDALGTGDMKYPETLVARNMYDQVIEYSNSNPNCRVLYVQFVLCPGNKNTLQAFEDYEKKLLTDTSYSSYSDFSLSVDGELTVWKGYASSAVDQSVTVKIYGDRQQNRQDTDREITRFIQSQCTKAETNYPDSN</sequence>
<feature type="domain" description="Macro" evidence="7">
    <location>
        <begin position="1099"/>
        <end position="1286"/>
    </location>
</feature>
<keyword evidence="4" id="KW-0520">NAD</keyword>
<evidence type="ECO:0000313" key="9">
    <source>
        <dbReference type="RefSeq" id="XP_022339205.1"/>
    </source>
</evidence>
<dbReference type="InterPro" id="IPR002589">
    <property type="entry name" value="Macro_dom"/>
</dbReference>
<evidence type="ECO:0000259" key="7">
    <source>
        <dbReference type="PROSITE" id="PS51154"/>
    </source>
</evidence>
<dbReference type="Proteomes" id="UP000694844">
    <property type="component" value="Chromosome 5"/>
</dbReference>
<evidence type="ECO:0000256" key="2">
    <source>
        <dbReference type="ARBA" id="ARBA00022676"/>
    </source>
</evidence>
<evidence type="ECO:0000313" key="8">
    <source>
        <dbReference type="Proteomes" id="UP000694844"/>
    </source>
</evidence>
<keyword evidence="8" id="KW-1185">Reference proteome</keyword>
<dbReference type="Pfam" id="PF01661">
    <property type="entry name" value="Macro"/>
    <property type="match status" value="2"/>
</dbReference>
<accession>A0A8B8EGJ6</accession>
<evidence type="ECO:0000256" key="5">
    <source>
        <dbReference type="ARBA" id="ARBA00023242"/>
    </source>
</evidence>
<dbReference type="InterPro" id="IPR052056">
    <property type="entry name" value="Mono-ARTD/PARP"/>
</dbReference>
<organism evidence="8 9">
    <name type="scientific">Crassostrea virginica</name>
    <name type="common">Eastern oyster</name>
    <dbReference type="NCBI Taxonomy" id="6565"/>
    <lineage>
        <taxon>Eukaryota</taxon>
        <taxon>Metazoa</taxon>
        <taxon>Spiralia</taxon>
        <taxon>Lophotrochozoa</taxon>
        <taxon>Mollusca</taxon>
        <taxon>Bivalvia</taxon>
        <taxon>Autobranchia</taxon>
        <taxon>Pteriomorphia</taxon>
        <taxon>Ostreida</taxon>
        <taxon>Ostreoidea</taxon>
        <taxon>Ostreidae</taxon>
        <taxon>Crassostrea</taxon>
    </lineage>
</organism>
<dbReference type="GO" id="GO:0005634">
    <property type="term" value="C:nucleus"/>
    <property type="evidence" value="ECO:0007669"/>
    <property type="project" value="UniProtKB-SubCell"/>
</dbReference>
<gene>
    <name evidence="9 10 11" type="primary">LOC111134466</name>
</gene>
<keyword evidence="3" id="KW-0808">Transferase</keyword>
<dbReference type="GO" id="GO:0016757">
    <property type="term" value="F:glycosyltransferase activity"/>
    <property type="evidence" value="ECO:0007669"/>
    <property type="project" value="UniProtKB-KW"/>
</dbReference>
<evidence type="ECO:0000256" key="6">
    <source>
        <dbReference type="SAM" id="MobiDB-lite"/>
    </source>
</evidence>
<dbReference type="Pfam" id="PF23222">
    <property type="entry name" value="RRM_PARP14_1"/>
    <property type="match status" value="1"/>
</dbReference>
<dbReference type="Gene3D" id="3.30.70.330">
    <property type="match status" value="1"/>
</dbReference>
<dbReference type="GeneID" id="111134466"/>
<protein>
    <submittedName>
        <fullName evidence="9 10">Uncharacterized protein LOC111134466</fullName>
    </submittedName>
</protein>
<feature type="compositionally biased region" description="Basic and acidic residues" evidence="6">
    <location>
        <begin position="1"/>
        <end position="13"/>
    </location>
</feature>
<dbReference type="RefSeq" id="XP_022339206.1">
    <property type="nucleotide sequence ID" value="XM_022483498.1"/>
</dbReference>
<dbReference type="InterPro" id="IPR057051">
    <property type="entry name" value="PARP14_RPM_1"/>
</dbReference>
<proteinExistence type="predicted"/>
<dbReference type="PROSITE" id="PS51154">
    <property type="entry name" value="MACRO"/>
    <property type="match status" value="2"/>
</dbReference>
<feature type="domain" description="Macro" evidence="7">
    <location>
        <begin position="906"/>
        <end position="1089"/>
    </location>
</feature>
<evidence type="ECO:0000256" key="1">
    <source>
        <dbReference type="ARBA" id="ARBA00004123"/>
    </source>
</evidence>
<dbReference type="PANTHER" id="PTHR14453:SF67">
    <property type="entry name" value="POLY [ADP-RIBOSE] POLYMERASE"/>
    <property type="match status" value="1"/>
</dbReference>
<feature type="region of interest" description="Disordered" evidence="6">
    <location>
        <begin position="68"/>
        <end position="175"/>
    </location>
</feature>
<comment type="subcellular location">
    <subcellularLocation>
        <location evidence="1">Nucleus</location>
    </subcellularLocation>
</comment>
<dbReference type="KEGG" id="cvn:111134466"/>
<evidence type="ECO:0000313" key="11">
    <source>
        <dbReference type="RefSeq" id="XP_022339207.1"/>
    </source>
</evidence>
<dbReference type="SUPFAM" id="SSF52949">
    <property type="entry name" value="Macro domain-like"/>
    <property type="match status" value="3"/>
</dbReference>
<feature type="region of interest" description="Disordered" evidence="6">
    <location>
        <begin position="1"/>
        <end position="51"/>
    </location>
</feature>
<dbReference type="RefSeq" id="XP_022339205.1">
    <property type="nucleotide sequence ID" value="XM_022483497.1"/>
</dbReference>
<dbReference type="GO" id="GO:0003714">
    <property type="term" value="F:transcription corepressor activity"/>
    <property type="evidence" value="ECO:0007669"/>
    <property type="project" value="TreeGrafter"/>
</dbReference>
<dbReference type="SUPFAM" id="SSF54928">
    <property type="entry name" value="RNA-binding domain, RBD"/>
    <property type="match status" value="1"/>
</dbReference>
<feature type="compositionally biased region" description="Polar residues" evidence="6">
    <location>
        <begin position="36"/>
        <end position="47"/>
    </location>
</feature>
<dbReference type="PANTHER" id="PTHR14453">
    <property type="entry name" value="PARP/ZINC FINGER CCCH TYPE DOMAIN CONTAINING PROTEIN"/>
    <property type="match status" value="1"/>
</dbReference>
<feature type="compositionally biased region" description="Polar residues" evidence="6">
    <location>
        <begin position="152"/>
        <end position="175"/>
    </location>
</feature>
<dbReference type="Gene3D" id="3.40.220.10">
    <property type="entry name" value="Leucine Aminopeptidase, subunit E, domain 1"/>
    <property type="match status" value="3"/>
</dbReference>
<dbReference type="GO" id="GO:0003676">
    <property type="term" value="F:nucleic acid binding"/>
    <property type="evidence" value="ECO:0007669"/>
    <property type="project" value="InterPro"/>
</dbReference>
<feature type="compositionally biased region" description="Basic and acidic residues" evidence="6">
    <location>
        <begin position="90"/>
        <end position="101"/>
    </location>
</feature>
<evidence type="ECO:0000256" key="3">
    <source>
        <dbReference type="ARBA" id="ARBA00022679"/>
    </source>
</evidence>
<dbReference type="InterPro" id="IPR012677">
    <property type="entry name" value="Nucleotide-bd_a/b_plait_sf"/>
</dbReference>
<keyword evidence="2" id="KW-0328">Glycosyltransferase</keyword>
<dbReference type="GO" id="GO:0010629">
    <property type="term" value="P:negative regulation of gene expression"/>
    <property type="evidence" value="ECO:0007669"/>
    <property type="project" value="TreeGrafter"/>
</dbReference>
<dbReference type="InterPro" id="IPR043472">
    <property type="entry name" value="Macro_dom-like"/>
</dbReference>
<dbReference type="OrthoDB" id="6133115at2759"/>
<dbReference type="InterPro" id="IPR035979">
    <property type="entry name" value="RBD_domain_sf"/>
</dbReference>
<dbReference type="GO" id="GO:0005737">
    <property type="term" value="C:cytoplasm"/>
    <property type="evidence" value="ECO:0007669"/>
    <property type="project" value="TreeGrafter"/>
</dbReference>
<name>A0A8B8EGJ6_CRAVI</name>
<evidence type="ECO:0000313" key="10">
    <source>
        <dbReference type="RefSeq" id="XP_022339206.1"/>
    </source>
</evidence>
<evidence type="ECO:0000256" key="4">
    <source>
        <dbReference type="ARBA" id="ARBA00023027"/>
    </source>
</evidence>
<dbReference type="RefSeq" id="XP_022339207.1">
    <property type="nucleotide sequence ID" value="XM_022483499.1"/>
</dbReference>
<feature type="compositionally biased region" description="Polar residues" evidence="6">
    <location>
        <begin position="135"/>
        <end position="144"/>
    </location>
</feature>